<accession>A0A396K4G4</accession>
<evidence type="ECO:0000313" key="2">
    <source>
        <dbReference type="Proteomes" id="UP000265566"/>
    </source>
</evidence>
<comment type="caution">
    <text evidence="1">The sequence shown here is derived from an EMBL/GenBank/DDBJ whole genome shotgun (WGS) entry which is preliminary data.</text>
</comment>
<gene>
    <name evidence="1" type="ORF">MtrunA17_Chr1g0196461</name>
</gene>
<proteinExistence type="predicted"/>
<reference evidence="2" key="1">
    <citation type="journal article" date="2018" name="Nat. Plants">
        <title>Whole-genome landscape of Medicago truncatula symbiotic genes.</title>
        <authorList>
            <person name="Pecrix Y."/>
            <person name="Staton S.E."/>
            <person name="Sallet E."/>
            <person name="Lelandais-Briere C."/>
            <person name="Moreau S."/>
            <person name="Carrere S."/>
            <person name="Blein T."/>
            <person name="Jardinaud M.F."/>
            <person name="Latrasse D."/>
            <person name="Zouine M."/>
            <person name="Zahm M."/>
            <person name="Kreplak J."/>
            <person name="Mayjonade B."/>
            <person name="Satge C."/>
            <person name="Perez M."/>
            <person name="Cauet S."/>
            <person name="Marande W."/>
            <person name="Chantry-Darmon C."/>
            <person name="Lopez-Roques C."/>
            <person name="Bouchez O."/>
            <person name="Berard A."/>
            <person name="Debelle F."/>
            <person name="Munos S."/>
            <person name="Bendahmane A."/>
            <person name="Berges H."/>
            <person name="Niebel A."/>
            <person name="Buitink J."/>
            <person name="Frugier F."/>
            <person name="Benhamed M."/>
            <person name="Crespi M."/>
            <person name="Gouzy J."/>
            <person name="Gamas P."/>
        </authorList>
    </citation>
    <scope>NUCLEOTIDE SEQUENCE [LARGE SCALE GENOMIC DNA]</scope>
    <source>
        <strain evidence="2">cv. Jemalong A17</strain>
    </source>
</reference>
<protein>
    <submittedName>
        <fullName evidence="1">Uncharacterized protein</fullName>
    </submittedName>
</protein>
<name>A0A396K4G4_MEDTR</name>
<sequence length="103" mass="11132">MSNMILKGLRDGKFYGLLEKESLATCMSGGGATTFSIVMTTSSSISTLLSSSPCYFALRPCLVARSLRGEAVRGRQSPEDASSITTPAVRFITENKLYELINK</sequence>
<evidence type="ECO:0000313" key="1">
    <source>
        <dbReference type="EMBL" id="RHN81197.1"/>
    </source>
</evidence>
<dbReference type="AlphaFoldDB" id="A0A396K4G4"/>
<dbReference type="EMBL" id="PSQE01000001">
    <property type="protein sequence ID" value="RHN81197.1"/>
    <property type="molecule type" value="Genomic_DNA"/>
</dbReference>
<dbReference type="Proteomes" id="UP000265566">
    <property type="component" value="Chromosome 1"/>
</dbReference>
<dbReference type="Gramene" id="rna5206">
    <property type="protein sequence ID" value="RHN81197.1"/>
    <property type="gene ID" value="gene5206"/>
</dbReference>
<organism evidence="1 2">
    <name type="scientific">Medicago truncatula</name>
    <name type="common">Barrel medic</name>
    <name type="synonym">Medicago tribuloides</name>
    <dbReference type="NCBI Taxonomy" id="3880"/>
    <lineage>
        <taxon>Eukaryota</taxon>
        <taxon>Viridiplantae</taxon>
        <taxon>Streptophyta</taxon>
        <taxon>Embryophyta</taxon>
        <taxon>Tracheophyta</taxon>
        <taxon>Spermatophyta</taxon>
        <taxon>Magnoliopsida</taxon>
        <taxon>eudicotyledons</taxon>
        <taxon>Gunneridae</taxon>
        <taxon>Pentapetalae</taxon>
        <taxon>rosids</taxon>
        <taxon>fabids</taxon>
        <taxon>Fabales</taxon>
        <taxon>Fabaceae</taxon>
        <taxon>Papilionoideae</taxon>
        <taxon>50 kb inversion clade</taxon>
        <taxon>NPAAA clade</taxon>
        <taxon>Hologalegina</taxon>
        <taxon>IRL clade</taxon>
        <taxon>Trifolieae</taxon>
        <taxon>Medicago</taxon>
    </lineage>
</organism>